<comment type="caution">
    <text evidence="10">Lacks conserved residue(s) required for the propagation of feature annotation.</text>
</comment>
<evidence type="ECO:0000256" key="7">
    <source>
        <dbReference type="ARBA" id="ARBA00023136"/>
    </source>
</evidence>
<keyword evidence="3 10" id="KW-0716">Sensory transduction</keyword>
<evidence type="ECO:0000256" key="8">
    <source>
        <dbReference type="ARBA" id="ARBA00023170"/>
    </source>
</evidence>
<dbReference type="Proteomes" id="UP000322000">
    <property type="component" value="Chromosome 15"/>
</dbReference>
<comment type="similarity">
    <text evidence="10">Belongs to the insect chemoreceptor superfamily. Heteromeric odorant receptor channel (TC 1.A.69) family.</text>
</comment>
<feature type="transmembrane region" description="Helical" evidence="10">
    <location>
        <begin position="137"/>
        <end position="155"/>
    </location>
</feature>
<keyword evidence="4 10" id="KW-0812">Transmembrane</keyword>
<dbReference type="OrthoDB" id="7476568at2759"/>
<evidence type="ECO:0000313" key="11">
    <source>
        <dbReference type="Proteomes" id="UP000322000"/>
    </source>
</evidence>
<feature type="transmembrane region" description="Helical" evidence="10">
    <location>
        <begin position="274"/>
        <end position="295"/>
    </location>
</feature>
<proteinExistence type="inferred from homology"/>
<dbReference type="GO" id="GO:0005886">
    <property type="term" value="C:plasma membrane"/>
    <property type="evidence" value="ECO:0007669"/>
    <property type="project" value="UniProtKB-SubCell"/>
</dbReference>
<protein>
    <recommendedName>
        <fullName evidence="10">Odorant receptor</fullName>
    </recommendedName>
</protein>
<evidence type="ECO:0000256" key="5">
    <source>
        <dbReference type="ARBA" id="ARBA00022725"/>
    </source>
</evidence>
<evidence type="ECO:0000256" key="10">
    <source>
        <dbReference type="RuleBase" id="RU351113"/>
    </source>
</evidence>
<feature type="transmembrane region" description="Helical" evidence="10">
    <location>
        <begin position="191"/>
        <end position="215"/>
    </location>
</feature>
<keyword evidence="7 10" id="KW-0472">Membrane</keyword>
<dbReference type="AlphaFoldDB" id="A0A7E5WC93"/>
<name>A0A7E5WC93_TRINI</name>
<feature type="transmembrane region" description="Helical" evidence="10">
    <location>
        <begin position="53"/>
        <end position="71"/>
    </location>
</feature>
<evidence type="ECO:0000256" key="4">
    <source>
        <dbReference type="ARBA" id="ARBA00022692"/>
    </source>
</evidence>
<dbReference type="InterPro" id="IPR004117">
    <property type="entry name" value="7tm6_olfct_rcpt"/>
</dbReference>
<comment type="subcellular location">
    <subcellularLocation>
        <location evidence="1 10">Cell membrane</location>
        <topology evidence="1 10">Multi-pass membrane protein</topology>
    </subcellularLocation>
</comment>
<sequence>MTSFHGPYTKTKTTEFLSNLNKFGFILGLPNFWVENVDLPWNSTKIIKTISKAGNITVFVLIISEYLSFFTQKNLTEQQFSDLIFFIISHTIVTGFRVRVAYQRDKIRVVMHKLGIELKEVFNDTEIEEQMIARTKFFSLALIINCFMSMVMYGMQAVLRVVRSGVTFTTIITAWPDVEDDSVIGNVLRSIFYIIWWIYLSRVFSVYTLVISLTISVSHQFKNLVSYFNSLNQTFEDKNDFTQEEKEQTYENGFKVGIELHSETLKCSNQVQTICADVFSGQIIFSLILLTVMMIQMMNSPRTLTNVMTLVITGFVIMFSTGFFMWNAGDITVEANNLPTAMFTSGWENCYHGSSIRVRKLVVIAIMQAQQPVVLTGLRVIPLSYQSYVSIIKSSYSVFSVMY</sequence>
<organism evidence="11 12">
    <name type="scientific">Trichoplusia ni</name>
    <name type="common">Cabbage looper</name>
    <dbReference type="NCBI Taxonomy" id="7111"/>
    <lineage>
        <taxon>Eukaryota</taxon>
        <taxon>Metazoa</taxon>
        <taxon>Ecdysozoa</taxon>
        <taxon>Arthropoda</taxon>
        <taxon>Hexapoda</taxon>
        <taxon>Insecta</taxon>
        <taxon>Pterygota</taxon>
        <taxon>Neoptera</taxon>
        <taxon>Endopterygota</taxon>
        <taxon>Lepidoptera</taxon>
        <taxon>Glossata</taxon>
        <taxon>Ditrysia</taxon>
        <taxon>Noctuoidea</taxon>
        <taxon>Noctuidae</taxon>
        <taxon>Plusiinae</taxon>
        <taxon>Trichoplusia</taxon>
    </lineage>
</organism>
<keyword evidence="9 10" id="KW-0807">Transducer</keyword>
<keyword evidence="11" id="KW-1185">Reference proteome</keyword>
<evidence type="ECO:0000256" key="9">
    <source>
        <dbReference type="ARBA" id="ARBA00023224"/>
    </source>
</evidence>
<evidence type="ECO:0000256" key="3">
    <source>
        <dbReference type="ARBA" id="ARBA00022606"/>
    </source>
</evidence>
<dbReference type="GO" id="GO:0004984">
    <property type="term" value="F:olfactory receptor activity"/>
    <property type="evidence" value="ECO:0007669"/>
    <property type="project" value="InterPro"/>
</dbReference>
<reference evidence="12" key="1">
    <citation type="submission" date="2025-08" db="UniProtKB">
        <authorList>
            <consortium name="RefSeq"/>
        </authorList>
    </citation>
    <scope>IDENTIFICATION</scope>
</reference>
<evidence type="ECO:0000256" key="1">
    <source>
        <dbReference type="ARBA" id="ARBA00004651"/>
    </source>
</evidence>
<gene>
    <name evidence="12" type="primary">LOC113501408</name>
</gene>
<feature type="transmembrane region" description="Helical" evidence="10">
    <location>
        <begin position="307"/>
        <end position="326"/>
    </location>
</feature>
<dbReference type="GO" id="GO:0007165">
    <property type="term" value="P:signal transduction"/>
    <property type="evidence" value="ECO:0007669"/>
    <property type="project" value="UniProtKB-KW"/>
</dbReference>
<dbReference type="KEGG" id="tnl:113501408"/>
<evidence type="ECO:0000256" key="6">
    <source>
        <dbReference type="ARBA" id="ARBA00022989"/>
    </source>
</evidence>
<evidence type="ECO:0000313" key="12">
    <source>
        <dbReference type="RefSeq" id="XP_026738340.1"/>
    </source>
</evidence>
<dbReference type="GeneID" id="113501408"/>
<accession>A0A7E5WC93</accession>
<keyword evidence="8 10" id="KW-0675">Receptor</keyword>
<dbReference type="PANTHER" id="PTHR21137:SF35">
    <property type="entry name" value="ODORANT RECEPTOR 19A-RELATED"/>
    <property type="match status" value="1"/>
</dbReference>
<keyword evidence="5 10" id="KW-0552">Olfaction</keyword>
<dbReference type="InParanoid" id="A0A7E5WC93"/>
<dbReference type="PANTHER" id="PTHR21137">
    <property type="entry name" value="ODORANT RECEPTOR"/>
    <property type="match status" value="1"/>
</dbReference>
<evidence type="ECO:0000256" key="2">
    <source>
        <dbReference type="ARBA" id="ARBA00022475"/>
    </source>
</evidence>
<keyword evidence="6 10" id="KW-1133">Transmembrane helix</keyword>
<dbReference type="Pfam" id="PF02949">
    <property type="entry name" value="7tm_6"/>
    <property type="match status" value="1"/>
</dbReference>
<keyword evidence="2" id="KW-1003">Cell membrane</keyword>
<dbReference type="GO" id="GO:0005549">
    <property type="term" value="F:odorant binding"/>
    <property type="evidence" value="ECO:0007669"/>
    <property type="project" value="InterPro"/>
</dbReference>
<dbReference type="RefSeq" id="XP_026738340.1">
    <property type="nucleotide sequence ID" value="XM_026882539.1"/>
</dbReference>
<feature type="transmembrane region" description="Helical" evidence="10">
    <location>
        <begin position="83"/>
        <end position="102"/>
    </location>
</feature>